<feature type="transmembrane region" description="Helical" evidence="1">
    <location>
        <begin position="88"/>
        <end position="105"/>
    </location>
</feature>
<feature type="transmembrane region" description="Helical" evidence="1">
    <location>
        <begin position="205"/>
        <end position="224"/>
    </location>
</feature>
<keyword evidence="1" id="KW-0812">Transmembrane</keyword>
<dbReference type="Proteomes" id="UP001165065">
    <property type="component" value="Unassembled WGS sequence"/>
</dbReference>
<keyword evidence="1" id="KW-1133">Transmembrane helix</keyword>
<name>A0A9W7GD68_9STRA</name>
<dbReference type="AlphaFoldDB" id="A0A9W7GD68"/>
<protein>
    <submittedName>
        <fullName evidence="2">Uncharacterized protein</fullName>
    </submittedName>
</protein>
<sequence>MAFGKKEVEMDDPFFPSQFSTLLLGSFELKTMCLFIYVFVNLSRQRRDLESKPSFYSFVNLIISSFGGGIIVPTLLNLPIVPFNDLNITVLIAVYVFQHTFPKIVEVYRQSVLLHFFSTIMFQAYRATVVTSVILKAISSIPPSFYDSALFGPIFCGTIGGCGGGFMPLSKGLEPLKGGANASVLTAFMAATGFHIWLIKGGNEIDGKIGVSLFLIGTALYGLYDLNKHRIKTE</sequence>
<evidence type="ECO:0000256" key="1">
    <source>
        <dbReference type="SAM" id="Phobius"/>
    </source>
</evidence>
<feature type="transmembrane region" description="Helical" evidence="1">
    <location>
        <begin position="20"/>
        <end position="42"/>
    </location>
</feature>
<feature type="transmembrane region" description="Helical" evidence="1">
    <location>
        <begin position="181"/>
        <end position="199"/>
    </location>
</feature>
<keyword evidence="3" id="KW-1185">Reference proteome</keyword>
<gene>
    <name evidence="2" type="ORF">TrCOL_g9128</name>
</gene>
<comment type="caution">
    <text evidence="2">The sequence shown here is derived from an EMBL/GenBank/DDBJ whole genome shotgun (WGS) entry which is preliminary data.</text>
</comment>
<feature type="transmembrane region" description="Helical" evidence="1">
    <location>
        <begin position="112"/>
        <end position="138"/>
    </location>
</feature>
<feature type="transmembrane region" description="Helical" evidence="1">
    <location>
        <begin position="150"/>
        <end position="169"/>
    </location>
</feature>
<dbReference type="EMBL" id="BRYA01000157">
    <property type="protein sequence ID" value="GMI41778.1"/>
    <property type="molecule type" value="Genomic_DNA"/>
</dbReference>
<feature type="transmembrane region" description="Helical" evidence="1">
    <location>
        <begin position="54"/>
        <end position="76"/>
    </location>
</feature>
<keyword evidence="1" id="KW-0472">Membrane</keyword>
<proteinExistence type="predicted"/>
<reference evidence="3" key="1">
    <citation type="journal article" date="2023" name="Commun. Biol.">
        <title>Genome analysis of Parmales, the sister group of diatoms, reveals the evolutionary specialization of diatoms from phago-mixotrophs to photoautotrophs.</title>
        <authorList>
            <person name="Ban H."/>
            <person name="Sato S."/>
            <person name="Yoshikawa S."/>
            <person name="Yamada K."/>
            <person name="Nakamura Y."/>
            <person name="Ichinomiya M."/>
            <person name="Sato N."/>
            <person name="Blanc-Mathieu R."/>
            <person name="Endo H."/>
            <person name="Kuwata A."/>
            <person name="Ogata H."/>
        </authorList>
    </citation>
    <scope>NUCLEOTIDE SEQUENCE [LARGE SCALE GENOMIC DNA]</scope>
</reference>
<organism evidence="2 3">
    <name type="scientific">Triparma columacea</name>
    <dbReference type="NCBI Taxonomy" id="722753"/>
    <lineage>
        <taxon>Eukaryota</taxon>
        <taxon>Sar</taxon>
        <taxon>Stramenopiles</taxon>
        <taxon>Ochrophyta</taxon>
        <taxon>Bolidophyceae</taxon>
        <taxon>Parmales</taxon>
        <taxon>Triparmaceae</taxon>
        <taxon>Triparma</taxon>
    </lineage>
</organism>
<evidence type="ECO:0000313" key="2">
    <source>
        <dbReference type="EMBL" id="GMI41778.1"/>
    </source>
</evidence>
<accession>A0A9W7GD68</accession>
<dbReference type="OrthoDB" id="186336at2759"/>
<evidence type="ECO:0000313" key="3">
    <source>
        <dbReference type="Proteomes" id="UP001165065"/>
    </source>
</evidence>